<reference evidence="2 3" key="1">
    <citation type="submission" date="2019-06" db="EMBL/GenBank/DDBJ databases">
        <title>Sequencing the genomes of 1000 actinobacteria strains.</title>
        <authorList>
            <person name="Klenk H.-P."/>
        </authorList>
    </citation>
    <scope>NUCLEOTIDE SEQUENCE [LARGE SCALE GENOMIC DNA]</scope>
    <source>
        <strain evidence="2 3">DSM 20427</strain>
    </source>
</reference>
<keyword evidence="1" id="KW-1133">Transmembrane helix</keyword>
<gene>
    <name evidence="2" type="ORF">FHX68_1452</name>
</gene>
<organism evidence="2 3">
    <name type="scientific">Microbacterium lacticum</name>
    <dbReference type="NCBI Taxonomy" id="33885"/>
    <lineage>
        <taxon>Bacteria</taxon>
        <taxon>Bacillati</taxon>
        <taxon>Actinomycetota</taxon>
        <taxon>Actinomycetes</taxon>
        <taxon>Micrococcales</taxon>
        <taxon>Microbacteriaceae</taxon>
        <taxon>Microbacterium</taxon>
    </lineage>
</organism>
<proteinExistence type="predicted"/>
<feature type="transmembrane region" description="Helical" evidence="1">
    <location>
        <begin position="6"/>
        <end position="26"/>
    </location>
</feature>
<evidence type="ECO:0000256" key="1">
    <source>
        <dbReference type="SAM" id="Phobius"/>
    </source>
</evidence>
<evidence type="ECO:0000313" key="2">
    <source>
        <dbReference type="EMBL" id="TQM98748.1"/>
    </source>
</evidence>
<dbReference type="RefSeq" id="WP_141380135.1">
    <property type="nucleotide sequence ID" value="NZ_BJNA01000015.1"/>
</dbReference>
<protein>
    <submittedName>
        <fullName evidence="2">Uncharacterized protein</fullName>
    </submittedName>
</protein>
<feature type="transmembrane region" description="Helical" evidence="1">
    <location>
        <begin position="46"/>
        <end position="68"/>
    </location>
</feature>
<accession>A0A4Y3ULB5</accession>
<name>A0A4Y3ULB5_9MICO</name>
<dbReference type="OrthoDB" id="4949050at2"/>
<comment type="caution">
    <text evidence="2">The sequence shown here is derived from an EMBL/GenBank/DDBJ whole genome shotgun (WGS) entry which is preliminary data.</text>
</comment>
<dbReference type="Proteomes" id="UP000319804">
    <property type="component" value="Unassembled WGS sequence"/>
</dbReference>
<keyword evidence="3" id="KW-1185">Reference proteome</keyword>
<dbReference type="EMBL" id="VFPS01000002">
    <property type="protein sequence ID" value="TQM98748.1"/>
    <property type="molecule type" value="Genomic_DNA"/>
</dbReference>
<dbReference type="AlphaFoldDB" id="A0A4Y3ULB5"/>
<keyword evidence="1" id="KW-0812">Transmembrane</keyword>
<feature type="transmembrane region" description="Helical" evidence="1">
    <location>
        <begin position="74"/>
        <end position="96"/>
    </location>
</feature>
<sequence length="113" mass="11584">MGLIPGLSALAYGVVVVVGSLVTAGFSVDATVRIYQNRHPENRLRAGMSVVTFLAPALYAVGGVLLLFADPSGLVWLAAGAIAAIVAALFVSWVVLVEVLRSSTLRGAFSGVA</sequence>
<keyword evidence="1" id="KW-0472">Membrane</keyword>
<evidence type="ECO:0000313" key="3">
    <source>
        <dbReference type="Proteomes" id="UP000319804"/>
    </source>
</evidence>